<accession>A0A4S4DSA3</accession>
<proteinExistence type="predicted"/>
<dbReference type="PANTHER" id="PTHR24356">
    <property type="entry name" value="SERINE/THREONINE-PROTEIN KINASE"/>
    <property type="match status" value="1"/>
</dbReference>
<keyword evidence="3" id="KW-0597">Phosphoprotein</keyword>
<evidence type="ECO:0000313" key="11">
    <source>
        <dbReference type="EMBL" id="THG06063.1"/>
    </source>
</evidence>
<comment type="catalytic activity">
    <reaction evidence="9">
        <text>L-seryl-[protein] + ATP = O-phospho-L-seryl-[protein] + ADP + H(+)</text>
        <dbReference type="Rhea" id="RHEA:17989"/>
        <dbReference type="Rhea" id="RHEA-COMP:9863"/>
        <dbReference type="Rhea" id="RHEA-COMP:11604"/>
        <dbReference type="ChEBI" id="CHEBI:15378"/>
        <dbReference type="ChEBI" id="CHEBI:29999"/>
        <dbReference type="ChEBI" id="CHEBI:30616"/>
        <dbReference type="ChEBI" id="CHEBI:83421"/>
        <dbReference type="ChEBI" id="CHEBI:456216"/>
        <dbReference type="EC" id="2.7.11.1"/>
    </reaction>
</comment>
<evidence type="ECO:0000256" key="8">
    <source>
        <dbReference type="ARBA" id="ARBA00047899"/>
    </source>
</evidence>
<dbReference type="GO" id="GO:0004674">
    <property type="term" value="F:protein serine/threonine kinase activity"/>
    <property type="evidence" value="ECO:0007669"/>
    <property type="project" value="UniProtKB-KW"/>
</dbReference>
<dbReference type="FunFam" id="1.10.510.10:FF:000024">
    <property type="entry name" value="Probable serine/threonine-protein kinase cot-1"/>
    <property type="match status" value="1"/>
</dbReference>
<keyword evidence="7" id="KW-0067">ATP-binding</keyword>
<dbReference type="Gene3D" id="3.30.200.20">
    <property type="entry name" value="Phosphorylase Kinase, domain 1"/>
    <property type="match status" value="1"/>
</dbReference>
<dbReference type="SUPFAM" id="SSF56112">
    <property type="entry name" value="Protein kinase-like (PK-like)"/>
    <property type="match status" value="1"/>
</dbReference>
<dbReference type="Proteomes" id="UP000306102">
    <property type="component" value="Unassembled WGS sequence"/>
</dbReference>
<keyword evidence="2" id="KW-0723">Serine/threonine-protein kinase</keyword>
<evidence type="ECO:0000256" key="9">
    <source>
        <dbReference type="ARBA" id="ARBA00048679"/>
    </source>
</evidence>
<keyword evidence="4" id="KW-0808">Transferase</keyword>
<keyword evidence="5" id="KW-0547">Nucleotide-binding</keyword>
<dbReference type="GO" id="GO:0035556">
    <property type="term" value="P:intracellular signal transduction"/>
    <property type="evidence" value="ECO:0007669"/>
    <property type="project" value="TreeGrafter"/>
</dbReference>
<evidence type="ECO:0000256" key="1">
    <source>
        <dbReference type="ARBA" id="ARBA00012513"/>
    </source>
</evidence>
<dbReference type="Pfam" id="PF00069">
    <property type="entry name" value="Pkinase"/>
    <property type="match status" value="1"/>
</dbReference>
<dbReference type="PANTHER" id="PTHR24356:SF395">
    <property type="entry name" value="SERINE_THREONINE PROTEIN KINASE IRE-RELATED"/>
    <property type="match status" value="1"/>
</dbReference>
<comment type="caution">
    <text evidence="11">The sequence shown here is derived from an EMBL/GenBank/DDBJ whole genome shotgun (WGS) entry which is preliminary data.</text>
</comment>
<dbReference type="InterPro" id="IPR008271">
    <property type="entry name" value="Ser/Thr_kinase_AS"/>
</dbReference>
<dbReference type="PROSITE" id="PS00108">
    <property type="entry name" value="PROTEIN_KINASE_ST"/>
    <property type="match status" value="1"/>
</dbReference>
<reference evidence="11 12" key="1">
    <citation type="journal article" date="2018" name="Proc. Natl. Acad. Sci. U.S.A.">
        <title>Draft genome sequence of Camellia sinensis var. sinensis provides insights into the evolution of the tea genome and tea quality.</title>
        <authorList>
            <person name="Wei C."/>
            <person name="Yang H."/>
            <person name="Wang S."/>
            <person name="Zhao J."/>
            <person name="Liu C."/>
            <person name="Gao L."/>
            <person name="Xia E."/>
            <person name="Lu Y."/>
            <person name="Tai Y."/>
            <person name="She G."/>
            <person name="Sun J."/>
            <person name="Cao H."/>
            <person name="Tong W."/>
            <person name="Gao Q."/>
            <person name="Li Y."/>
            <person name="Deng W."/>
            <person name="Jiang X."/>
            <person name="Wang W."/>
            <person name="Chen Q."/>
            <person name="Zhang S."/>
            <person name="Li H."/>
            <person name="Wu J."/>
            <person name="Wang P."/>
            <person name="Li P."/>
            <person name="Shi C."/>
            <person name="Zheng F."/>
            <person name="Jian J."/>
            <person name="Huang B."/>
            <person name="Shan D."/>
            <person name="Shi M."/>
            <person name="Fang C."/>
            <person name="Yue Y."/>
            <person name="Li F."/>
            <person name="Li D."/>
            <person name="Wei S."/>
            <person name="Han B."/>
            <person name="Jiang C."/>
            <person name="Yin Y."/>
            <person name="Xia T."/>
            <person name="Zhang Z."/>
            <person name="Bennetzen J.L."/>
            <person name="Zhao S."/>
            <person name="Wan X."/>
        </authorList>
    </citation>
    <scope>NUCLEOTIDE SEQUENCE [LARGE SCALE GENOMIC DNA]</scope>
    <source>
        <strain evidence="12">cv. Shuchazao</strain>
        <tissue evidence="11">Leaf</tissue>
    </source>
</reference>
<dbReference type="EC" id="2.7.11.1" evidence="1"/>
<keyword evidence="12" id="KW-1185">Reference proteome</keyword>
<evidence type="ECO:0000256" key="2">
    <source>
        <dbReference type="ARBA" id="ARBA00022527"/>
    </source>
</evidence>
<dbReference type="CDD" id="cd05579">
    <property type="entry name" value="STKc_MAST_like"/>
    <property type="match status" value="1"/>
</dbReference>
<evidence type="ECO:0000256" key="3">
    <source>
        <dbReference type="ARBA" id="ARBA00022553"/>
    </source>
</evidence>
<evidence type="ECO:0000313" key="12">
    <source>
        <dbReference type="Proteomes" id="UP000306102"/>
    </source>
</evidence>
<sequence>MLEHENGQQINKLVDIARSVANVNTNDYSALEYLLDRLENLKYAIQDRKVDALVVETFGRCLEKLLQEKYVRLCGQIEDEKVESSNIIADEDSSAEDDIIRSLRTSPINPSKDRTSIEDFEIIKPISRGAFGRVFLARKRATGDLFAIKVLKKADTIRKNAVESILAERNILISLRNPFVGKSLFGHGLNGGDLYSLLRNLGCLDEDMARIYMAELVLALEYLHSLNVIHRDLKPDNLLIGPDGHIKLTDFGLSKVGLINSTDDFSGPAVSSTTFLGDDEPKIASQSFIKREQRQKHSIVGTPDYLAPEILLGMGHGATADWWSVGVILFELLVGIPPFNADHPQKIFDNIMNRDIPWPKIPEEMSYEAYDLIDKLAAHSPTWLLGSEPLALLNTEVGLGSFTYLVAWLGAGPKHYCLGSLEDIGLAAEAMFIPSAEALDTSYFMSRYVWNPEDENVGGGSDFDDMTETCSISCSSGSCYTQDEDGDECGHLAEFNAPTLSVQYSFSNFSFKNLSQLASINYDLVVKNAKELPDAS</sequence>
<dbReference type="EMBL" id="SDRB02010511">
    <property type="protein sequence ID" value="THG06063.1"/>
    <property type="molecule type" value="Genomic_DNA"/>
</dbReference>
<gene>
    <name evidence="11" type="ORF">TEA_013162</name>
</gene>
<keyword evidence="6" id="KW-0418">Kinase</keyword>
<organism evidence="11 12">
    <name type="scientific">Camellia sinensis var. sinensis</name>
    <name type="common">China tea</name>
    <dbReference type="NCBI Taxonomy" id="542762"/>
    <lineage>
        <taxon>Eukaryota</taxon>
        <taxon>Viridiplantae</taxon>
        <taxon>Streptophyta</taxon>
        <taxon>Embryophyta</taxon>
        <taxon>Tracheophyta</taxon>
        <taxon>Spermatophyta</taxon>
        <taxon>Magnoliopsida</taxon>
        <taxon>eudicotyledons</taxon>
        <taxon>Gunneridae</taxon>
        <taxon>Pentapetalae</taxon>
        <taxon>asterids</taxon>
        <taxon>Ericales</taxon>
        <taxon>Theaceae</taxon>
        <taxon>Camellia</taxon>
    </lineage>
</organism>
<dbReference type="Gene3D" id="1.10.510.10">
    <property type="entry name" value="Transferase(Phosphotransferase) domain 1"/>
    <property type="match status" value="1"/>
</dbReference>
<dbReference type="InterPro" id="IPR000719">
    <property type="entry name" value="Prot_kinase_dom"/>
</dbReference>
<name>A0A4S4DSA3_CAMSN</name>
<evidence type="ECO:0000256" key="5">
    <source>
        <dbReference type="ARBA" id="ARBA00022741"/>
    </source>
</evidence>
<evidence type="ECO:0000259" key="10">
    <source>
        <dbReference type="PROSITE" id="PS50011"/>
    </source>
</evidence>
<dbReference type="GO" id="GO:0005524">
    <property type="term" value="F:ATP binding"/>
    <property type="evidence" value="ECO:0007669"/>
    <property type="project" value="UniProtKB-KW"/>
</dbReference>
<dbReference type="InterPro" id="IPR011009">
    <property type="entry name" value="Kinase-like_dom_sf"/>
</dbReference>
<dbReference type="AlphaFoldDB" id="A0A4S4DSA3"/>
<dbReference type="SMART" id="SM00220">
    <property type="entry name" value="S_TKc"/>
    <property type="match status" value="1"/>
</dbReference>
<evidence type="ECO:0000256" key="6">
    <source>
        <dbReference type="ARBA" id="ARBA00022777"/>
    </source>
</evidence>
<dbReference type="PROSITE" id="PS50011">
    <property type="entry name" value="PROTEIN_KINASE_DOM"/>
    <property type="match status" value="1"/>
</dbReference>
<evidence type="ECO:0000256" key="7">
    <source>
        <dbReference type="ARBA" id="ARBA00022840"/>
    </source>
</evidence>
<comment type="catalytic activity">
    <reaction evidence="8">
        <text>L-threonyl-[protein] + ATP = O-phospho-L-threonyl-[protein] + ADP + H(+)</text>
        <dbReference type="Rhea" id="RHEA:46608"/>
        <dbReference type="Rhea" id="RHEA-COMP:11060"/>
        <dbReference type="Rhea" id="RHEA-COMP:11605"/>
        <dbReference type="ChEBI" id="CHEBI:15378"/>
        <dbReference type="ChEBI" id="CHEBI:30013"/>
        <dbReference type="ChEBI" id="CHEBI:30616"/>
        <dbReference type="ChEBI" id="CHEBI:61977"/>
        <dbReference type="ChEBI" id="CHEBI:456216"/>
        <dbReference type="EC" id="2.7.11.1"/>
    </reaction>
</comment>
<feature type="domain" description="Protein kinase" evidence="10">
    <location>
        <begin position="120"/>
        <end position="405"/>
    </location>
</feature>
<dbReference type="InterPro" id="IPR050236">
    <property type="entry name" value="Ser_Thr_kinase_AGC"/>
</dbReference>
<dbReference type="GO" id="GO:0007010">
    <property type="term" value="P:cytoskeleton organization"/>
    <property type="evidence" value="ECO:0007669"/>
    <property type="project" value="UniProtKB-ARBA"/>
</dbReference>
<evidence type="ECO:0000256" key="4">
    <source>
        <dbReference type="ARBA" id="ARBA00022679"/>
    </source>
</evidence>
<protein>
    <recommendedName>
        <fullName evidence="1">non-specific serine/threonine protein kinase</fullName>
        <ecNumber evidence="1">2.7.11.1</ecNumber>
    </recommendedName>
</protein>